<evidence type="ECO:0000313" key="2">
    <source>
        <dbReference type="EMBL" id="GAA1143285.1"/>
    </source>
</evidence>
<feature type="chain" id="PRO_5045312545" description="Lipoprotein" evidence="1">
    <location>
        <begin position="23"/>
        <end position="141"/>
    </location>
</feature>
<comment type="caution">
    <text evidence="2">The sequence shown here is derived from an EMBL/GenBank/DDBJ whole genome shotgun (WGS) entry which is preliminary data.</text>
</comment>
<protein>
    <recommendedName>
        <fullName evidence="4">Lipoprotein</fullName>
    </recommendedName>
</protein>
<evidence type="ECO:0000256" key="1">
    <source>
        <dbReference type="SAM" id="SignalP"/>
    </source>
</evidence>
<feature type="signal peptide" evidence="1">
    <location>
        <begin position="1"/>
        <end position="22"/>
    </location>
</feature>
<dbReference type="Proteomes" id="UP001499979">
    <property type="component" value="Unassembled WGS sequence"/>
</dbReference>
<dbReference type="PROSITE" id="PS51257">
    <property type="entry name" value="PROKAR_LIPOPROTEIN"/>
    <property type="match status" value="1"/>
</dbReference>
<dbReference type="EMBL" id="BAAAJE010000010">
    <property type="protein sequence ID" value="GAA1143285.1"/>
    <property type="molecule type" value="Genomic_DNA"/>
</dbReference>
<evidence type="ECO:0008006" key="4">
    <source>
        <dbReference type="Google" id="ProtNLM"/>
    </source>
</evidence>
<dbReference type="RefSeq" id="WP_343907717.1">
    <property type="nucleotide sequence ID" value="NZ_BAAAJE010000010.1"/>
</dbReference>
<accession>A0ABN1UDK2</accession>
<sequence length="141" mass="13875">MTILPRAAGALAACLVALTACSGSDGSPSSDAHTTACRTYQLETGGQDGRAVTLLDRAARSGSWDNTVVNDALASVRAAATHAGLVEGLSEDDFGAFSGLVDATVAAYARANPNGGLGITGATGAILGKAVDAVHAACDLD</sequence>
<gene>
    <name evidence="2" type="ORF">GCM10009606_23400</name>
</gene>
<keyword evidence="3" id="KW-1185">Reference proteome</keyword>
<proteinExistence type="predicted"/>
<name>A0ABN1UDK2_9ACTN</name>
<evidence type="ECO:0000313" key="3">
    <source>
        <dbReference type="Proteomes" id="UP001499979"/>
    </source>
</evidence>
<keyword evidence="1" id="KW-0732">Signal</keyword>
<organism evidence="2 3">
    <name type="scientific">Nocardioides aquiterrae</name>
    <dbReference type="NCBI Taxonomy" id="203799"/>
    <lineage>
        <taxon>Bacteria</taxon>
        <taxon>Bacillati</taxon>
        <taxon>Actinomycetota</taxon>
        <taxon>Actinomycetes</taxon>
        <taxon>Propionibacteriales</taxon>
        <taxon>Nocardioidaceae</taxon>
        <taxon>Nocardioides</taxon>
    </lineage>
</organism>
<reference evidence="2 3" key="1">
    <citation type="journal article" date="2019" name="Int. J. Syst. Evol. Microbiol.">
        <title>The Global Catalogue of Microorganisms (GCM) 10K type strain sequencing project: providing services to taxonomists for standard genome sequencing and annotation.</title>
        <authorList>
            <consortium name="The Broad Institute Genomics Platform"/>
            <consortium name="The Broad Institute Genome Sequencing Center for Infectious Disease"/>
            <person name="Wu L."/>
            <person name="Ma J."/>
        </authorList>
    </citation>
    <scope>NUCLEOTIDE SEQUENCE [LARGE SCALE GENOMIC DNA]</scope>
    <source>
        <strain evidence="2 3">JCM 11813</strain>
    </source>
</reference>